<protein>
    <submittedName>
        <fullName evidence="1">DUF2564 family protein</fullName>
    </submittedName>
</protein>
<name>A0A926NHW8_9BACI</name>
<dbReference type="EMBL" id="JACXAI010000020">
    <property type="protein sequence ID" value="MBD1381626.1"/>
    <property type="molecule type" value="Genomic_DNA"/>
</dbReference>
<keyword evidence="2" id="KW-1185">Reference proteome</keyword>
<proteinExistence type="predicted"/>
<dbReference type="AlphaFoldDB" id="A0A926NHW8"/>
<dbReference type="Pfam" id="PF10819">
    <property type="entry name" value="DUF2564"/>
    <property type="match status" value="1"/>
</dbReference>
<organism evidence="1 2">
    <name type="scientific">Metabacillus arenae</name>
    <dbReference type="NCBI Taxonomy" id="2771434"/>
    <lineage>
        <taxon>Bacteria</taxon>
        <taxon>Bacillati</taxon>
        <taxon>Bacillota</taxon>
        <taxon>Bacilli</taxon>
        <taxon>Bacillales</taxon>
        <taxon>Bacillaceae</taxon>
        <taxon>Metabacillus</taxon>
    </lineage>
</organism>
<evidence type="ECO:0000313" key="2">
    <source>
        <dbReference type="Proteomes" id="UP000626844"/>
    </source>
</evidence>
<accession>A0A926NHW8</accession>
<evidence type="ECO:0000313" key="1">
    <source>
        <dbReference type="EMBL" id="MBD1381626.1"/>
    </source>
</evidence>
<comment type="caution">
    <text evidence="1">The sequence shown here is derived from an EMBL/GenBank/DDBJ whole genome shotgun (WGS) entry which is preliminary data.</text>
</comment>
<gene>
    <name evidence="1" type="ORF">IC621_15415</name>
</gene>
<sequence>MKHSGLVSGFNGLQQYELAVKAAQKMTGYATMSMDPESIEHAYQAIKDANTLYQQMGLDQTGVDQEFLSAQHQLLNQCSHQLEEAEK</sequence>
<dbReference type="Proteomes" id="UP000626844">
    <property type="component" value="Unassembled WGS sequence"/>
</dbReference>
<dbReference type="InterPro" id="IPR020314">
    <property type="entry name" value="Uncharacterised_YpzA"/>
</dbReference>
<reference evidence="1" key="1">
    <citation type="submission" date="2020-09" db="EMBL/GenBank/DDBJ databases">
        <title>A novel bacterium of genus Bacillus, isolated from South China Sea.</title>
        <authorList>
            <person name="Huang H."/>
            <person name="Mo K."/>
            <person name="Hu Y."/>
        </authorList>
    </citation>
    <scope>NUCLEOTIDE SEQUENCE</scope>
    <source>
        <strain evidence="1">IB182487</strain>
    </source>
</reference>